<reference evidence="1 2" key="1">
    <citation type="submission" date="2017-07" db="EMBL/GenBank/DDBJ databases">
        <title>Complete genome sequence of Actinoalloteichus hoggarensis DSM 45943, type strain of Actinoalloteichus hoggarensis.</title>
        <authorList>
            <person name="Ruckert C."/>
            <person name="Nouioui I."/>
            <person name="Willmese J."/>
            <person name="van Wezel G."/>
            <person name="Klenk H.-P."/>
            <person name="Kalinowski J."/>
            <person name="Zotchev S.B."/>
        </authorList>
    </citation>
    <scope>NUCLEOTIDE SEQUENCE [LARGE SCALE GENOMIC DNA]</scope>
    <source>
        <strain evidence="1 2">DSM 45943</strain>
    </source>
</reference>
<proteinExistence type="predicted"/>
<evidence type="ECO:0000313" key="1">
    <source>
        <dbReference type="EMBL" id="ASO20890.1"/>
    </source>
</evidence>
<dbReference type="RefSeq" id="WP_093942159.1">
    <property type="nucleotide sequence ID" value="NZ_CP022521.1"/>
</dbReference>
<name>A0A221W4S0_9PSEU</name>
<accession>A0A221W4S0</accession>
<protein>
    <submittedName>
        <fullName evidence="1">Uncharacterized protein</fullName>
    </submittedName>
</protein>
<keyword evidence="2" id="KW-1185">Reference proteome</keyword>
<organism evidence="1 2">
    <name type="scientific">Actinoalloteichus hoggarensis</name>
    <dbReference type="NCBI Taxonomy" id="1470176"/>
    <lineage>
        <taxon>Bacteria</taxon>
        <taxon>Bacillati</taxon>
        <taxon>Actinomycetota</taxon>
        <taxon>Actinomycetes</taxon>
        <taxon>Pseudonocardiales</taxon>
        <taxon>Pseudonocardiaceae</taxon>
        <taxon>Actinoalloteichus</taxon>
    </lineage>
</organism>
<dbReference type="KEGG" id="ahg:AHOG_16320"/>
<dbReference type="Proteomes" id="UP000204221">
    <property type="component" value="Chromosome"/>
</dbReference>
<dbReference type="OrthoDB" id="3629217at2"/>
<gene>
    <name evidence="1" type="ORF">AHOG_16320</name>
</gene>
<dbReference type="EMBL" id="CP022521">
    <property type="protein sequence ID" value="ASO20890.1"/>
    <property type="molecule type" value="Genomic_DNA"/>
</dbReference>
<dbReference type="AlphaFoldDB" id="A0A221W4S0"/>
<evidence type="ECO:0000313" key="2">
    <source>
        <dbReference type="Proteomes" id="UP000204221"/>
    </source>
</evidence>
<sequence length="91" mass="9511">MTADLVAEATRALRSIRATSYRVESTGDGAAVTLVIRASPNGRRNAADRIVAALRRGGLVLDAGDDDPIHALADHVEPVAVRRAPQAPTAD</sequence>